<protein>
    <recommendedName>
        <fullName evidence="2">Segregation and condensation protein A</fullName>
    </recommendedName>
</protein>
<keyword evidence="1" id="KW-0159">Chromosome partition</keyword>
<dbReference type="Pfam" id="PF02616">
    <property type="entry name" value="SMC_ScpA"/>
    <property type="match status" value="1"/>
</dbReference>
<accession>A0A2H0XVF0</accession>
<evidence type="ECO:0000256" key="1">
    <source>
        <dbReference type="ARBA" id="ARBA00022829"/>
    </source>
</evidence>
<proteinExistence type="predicted"/>
<dbReference type="InterPro" id="IPR003768">
    <property type="entry name" value="ScpA"/>
</dbReference>
<dbReference type="Gene3D" id="6.10.250.2410">
    <property type="match status" value="1"/>
</dbReference>
<name>A0A2H0XVF0_UNCSA</name>
<gene>
    <name evidence="3" type="ORF">COT42_06840</name>
</gene>
<evidence type="ECO:0000313" key="3">
    <source>
        <dbReference type="EMBL" id="PIS28831.1"/>
    </source>
</evidence>
<reference evidence="3 4" key="1">
    <citation type="submission" date="2017-09" db="EMBL/GenBank/DDBJ databases">
        <title>Depth-based differentiation of microbial function through sediment-hosted aquifers and enrichment of novel symbionts in the deep terrestrial subsurface.</title>
        <authorList>
            <person name="Probst A.J."/>
            <person name="Ladd B."/>
            <person name="Jarett J.K."/>
            <person name="Geller-Mcgrath D.E."/>
            <person name="Sieber C.M."/>
            <person name="Emerson J.B."/>
            <person name="Anantharaman K."/>
            <person name="Thomas B.C."/>
            <person name="Malmstrom R."/>
            <person name="Stieglmeier M."/>
            <person name="Klingl A."/>
            <person name="Woyke T."/>
            <person name="Ryan C.M."/>
            <person name="Banfield J.F."/>
        </authorList>
    </citation>
    <scope>NUCLEOTIDE SEQUENCE [LARGE SCALE GENOMIC DNA]</scope>
    <source>
        <strain evidence="3">CG08_land_8_20_14_0_20_45_16</strain>
    </source>
</reference>
<dbReference type="PANTHER" id="PTHR33969:SF2">
    <property type="entry name" value="SEGREGATION AND CONDENSATION PROTEIN A"/>
    <property type="match status" value="1"/>
</dbReference>
<sequence length="255" mass="29275">MVKVAYQVIQEAYQGPFDLLLKAIDDGQLDVFRVSIAQIISSYLSYWQQSLDLLGASDFLIMAAYLLELKSRALLPAKEEPEVEALYGSIEDSLVSHLQEYAIYKNLAATLRQRKEVYEHVYGRHEGEQLEKEIDLVDVSLQDLVLAFKKAYDLAAKRQRFRTIVEDEITLEVRLMEVRKMIEDQSSGVPLEELFFRGTRLEVVVTFLAILELAKQFFIRIIQGSRFAEILIVKRKEQDDGNFKSASLGQDQNDS</sequence>
<organism evidence="3 4">
    <name type="scientific">Candidatus Saganbacteria bacterium CG08_land_8_20_14_0_20_45_16</name>
    <dbReference type="NCBI Taxonomy" id="2014293"/>
    <lineage>
        <taxon>Bacteria</taxon>
        <taxon>Bacillati</taxon>
        <taxon>Saganbacteria</taxon>
    </lineage>
</organism>
<dbReference type="EMBL" id="PEYM01000115">
    <property type="protein sequence ID" value="PIS28831.1"/>
    <property type="molecule type" value="Genomic_DNA"/>
</dbReference>
<evidence type="ECO:0000256" key="2">
    <source>
        <dbReference type="ARBA" id="ARBA00044777"/>
    </source>
</evidence>
<dbReference type="GO" id="GO:0007059">
    <property type="term" value="P:chromosome segregation"/>
    <property type="evidence" value="ECO:0007669"/>
    <property type="project" value="UniProtKB-KW"/>
</dbReference>
<comment type="caution">
    <text evidence="3">The sequence shown here is derived from an EMBL/GenBank/DDBJ whole genome shotgun (WGS) entry which is preliminary data.</text>
</comment>
<dbReference type="AlphaFoldDB" id="A0A2H0XVF0"/>
<evidence type="ECO:0000313" key="4">
    <source>
        <dbReference type="Proteomes" id="UP000231343"/>
    </source>
</evidence>
<dbReference type="Gene3D" id="1.10.10.580">
    <property type="entry name" value="Structural maintenance of chromosome 1. Chain E"/>
    <property type="match status" value="1"/>
</dbReference>
<dbReference type="InterPro" id="IPR023093">
    <property type="entry name" value="ScpA-like_C"/>
</dbReference>
<dbReference type="Proteomes" id="UP000231343">
    <property type="component" value="Unassembled WGS sequence"/>
</dbReference>
<dbReference type="PANTHER" id="PTHR33969">
    <property type="entry name" value="SEGREGATION AND CONDENSATION PROTEIN A"/>
    <property type="match status" value="1"/>
</dbReference>